<keyword evidence="2" id="KW-1185">Reference proteome</keyword>
<sequence length="336" mass="34894">MTQDLVIEATRGGAVESRHRASLAVVDGEGRGVLVHGDVERPVFPRSAVKVFQAIPLVETGAADRFGFDDRALSFACASHSGEPGHVALAADLLARAGLGEADLECGCHWPFDQVVALELARTGGAPSQLHNNCSGKHSGFLCTAVHQGEATAGYVLADHPVQRRGRDVIAELARTAVGDATPVGVDGCSIPTYAAPLQGLAGGFARLVSGQGIDGGRAQAGRRLMAACMAEPWAMAGTRRACVTLMEAAPGRVFAKTGAEGVFCGAVPELGLGFALKIDDGATRAAEALVAATLATLWRNADPALGERYEMLSRPTFRNWQGTETGGIEVRGLES</sequence>
<dbReference type="PANTHER" id="PTHR42110">
    <property type="entry name" value="L-ASPARAGINASE, PUTATIVE (AFU_ORTHOLOGUE AFUA_3G11890)-RELATED"/>
    <property type="match status" value="1"/>
</dbReference>
<name>A0A7W6MKG2_9HYPH</name>
<comment type="caution">
    <text evidence="1">The sequence shown here is derived from an EMBL/GenBank/DDBJ whole genome shotgun (WGS) entry which is preliminary data.</text>
</comment>
<dbReference type="Proteomes" id="UP000542776">
    <property type="component" value="Unassembled WGS sequence"/>
</dbReference>
<evidence type="ECO:0000313" key="1">
    <source>
        <dbReference type="EMBL" id="MBB3998998.1"/>
    </source>
</evidence>
<dbReference type="Pfam" id="PF06089">
    <property type="entry name" value="Asparaginase_II"/>
    <property type="match status" value="1"/>
</dbReference>
<accession>A0A7W6MKG2</accession>
<dbReference type="AlphaFoldDB" id="A0A7W6MKG2"/>
<dbReference type="RefSeq" id="WP_183200547.1">
    <property type="nucleotide sequence ID" value="NZ_JACIEK010000007.1"/>
</dbReference>
<evidence type="ECO:0000313" key="2">
    <source>
        <dbReference type="Proteomes" id="UP000542776"/>
    </source>
</evidence>
<dbReference type="EMBL" id="JACIEK010000007">
    <property type="protein sequence ID" value="MBB3998998.1"/>
    <property type="molecule type" value="Genomic_DNA"/>
</dbReference>
<proteinExistence type="predicted"/>
<organism evidence="1 2">
    <name type="scientific">Aureimonas pseudogalii</name>
    <dbReference type="NCBI Taxonomy" id="1744844"/>
    <lineage>
        <taxon>Bacteria</taxon>
        <taxon>Pseudomonadati</taxon>
        <taxon>Pseudomonadota</taxon>
        <taxon>Alphaproteobacteria</taxon>
        <taxon>Hyphomicrobiales</taxon>
        <taxon>Aurantimonadaceae</taxon>
        <taxon>Aureimonas</taxon>
    </lineage>
</organism>
<reference evidence="1 2" key="1">
    <citation type="submission" date="2020-08" db="EMBL/GenBank/DDBJ databases">
        <title>Genomic Encyclopedia of Type Strains, Phase IV (KMG-IV): sequencing the most valuable type-strain genomes for metagenomic binning, comparative biology and taxonomic classification.</title>
        <authorList>
            <person name="Goeker M."/>
        </authorList>
    </citation>
    <scope>NUCLEOTIDE SEQUENCE [LARGE SCALE GENOMIC DNA]</scope>
    <source>
        <strain evidence="1 2">DSM 102238</strain>
    </source>
</reference>
<dbReference type="InterPro" id="IPR010349">
    <property type="entry name" value="Asparaginase_II"/>
</dbReference>
<protein>
    <submittedName>
        <fullName evidence="1">L-asparaginase II</fullName>
    </submittedName>
</protein>
<gene>
    <name evidence="1" type="ORF">GGR04_002853</name>
</gene>
<dbReference type="PANTHER" id="PTHR42110:SF1">
    <property type="entry name" value="L-ASPARAGINASE, PUTATIVE (AFU_ORTHOLOGUE AFUA_3G11890)-RELATED"/>
    <property type="match status" value="1"/>
</dbReference>